<sequence>MALLCVKAIAATYAAPMADDHSQQEAEVVTTVCLSQWGAGQYWRIKQKIPWEDLLWGRKVVYSAATA</sequence>
<dbReference type="RefSeq" id="WP_085006913.1">
    <property type="nucleotide sequence ID" value="NZ_MWPR01000031.1"/>
</dbReference>
<organism evidence="1 2">
    <name type="scientific">Kluyvera intermedia</name>
    <name type="common">Enterobacter intermedius</name>
    <dbReference type="NCBI Taxonomy" id="61648"/>
    <lineage>
        <taxon>Bacteria</taxon>
        <taxon>Pseudomonadati</taxon>
        <taxon>Pseudomonadota</taxon>
        <taxon>Gammaproteobacteria</taxon>
        <taxon>Enterobacterales</taxon>
        <taxon>Enterobacteriaceae</taxon>
        <taxon>Kluyvera</taxon>
    </lineage>
</organism>
<proteinExistence type="predicted"/>
<evidence type="ECO:0000313" key="2">
    <source>
        <dbReference type="Proteomes" id="UP000192521"/>
    </source>
</evidence>
<gene>
    <name evidence="1" type="ORF">B2M27_18195</name>
</gene>
<evidence type="ECO:0000313" key="1">
    <source>
        <dbReference type="EMBL" id="ORJ48925.1"/>
    </source>
</evidence>
<protein>
    <submittedName>
        <fullName evidence="1">Uncharacterized protein</fullName>
    </submittedName>
</protein>
<comment type="caution">
    <text evidence="1">The sequence shown here is derived from an EMBL/GenBank/DDBJ whole genome shotgun (WGS) entry which is preliminary data.</text>
</comment>
<dbReference type="EMBL" id="MWPR01000031">
    <property type="protein sequence ID" value="ORJ48925.1"/>
    <property type="molecule type" value="Genomic_DNA"/>
</dbReference>
<reference evidence="1 2" key="1">
    <citation type="submission" date="2017-02" db="EMBL/GenBank/DDBJ databases">
        <title>Draft genome sequence of a Kluyvera intermedia isolate from a patient with a pancreatic abscess.</title>
        <authorList>
            <person name="Thele R."/>
        </authorList>
    </citation>
    <scope>NUCLEOTIDE SEQUENCE [LARGE SCALE GENOMIC DNA]</scope>
    <source>
        <strain evidence="1 2">FOSA7093</strain>
    </source>
</reference>
<name>A0ABX3UBN6_KLUIN</name>
<dbReference type="Proteomes" id="UP000192521">
    <property type="component" value="Unassembled WGS sequence"/>
</dbReference>
<accession>A0ABX3UBN6</accession>
<keyword evidence="2" id="KW-1185">Reference proteome</keyword>